<organism evidence="2 3">
    <name type="scientific">Rhodococcus wratislaviensis</name>
    <name type="common">Tsukamurella wratislaviensis</name>
    <dbReference type="NCBI Taxonomy" id="44752"/>
    <lineage>
        <taxon>Bacteria</taxon>
        <taxon>Bacillati</taxon>
        <taxon>Actinomycetota</taxon>
        <taxon>Actinomycetes</taxon>
        <taxon>Mycobacteriales</taxon>
        <taxon>Nocardiaceae</taxon>
        <taxon>Rhodococcus</taxon>
    </lineage>
</organism>
<sequence length="76" mass="7989">MHADTPVDAPGSGVMGYLLTMLAQDDGYVVPVGGAGALSAAMAERARRRRTGPLRRRGDLDRGQWGSGHPRSDGGR</sequence>
<protein>
    <submittedName>
        <fullName evidence="2">Phytoene dehydrogenase and related proteins</fullName>
    </submittedName>
</protein>
<dbReference type="Proteomes" id="UP000287519">
    <property type="component" value="Unassembled WGS sequence"/>
</dbReference>
<comment type="caution">
    <text evidence="2">The sequence shown here is derived from an EMBL/GenBank/DDBJ whole genome shotgun (WGS) entry which is preliminary data.</text>
</comment>
<accession>A0A402CCQ0</accession>
<evidence type="ECO:0000313" key="2">
    <source>
        <dbReference type="EMBL" id="GCE41333.1"/>
    </source>
</evidence>
<gene>
    <name evidence="2" type="ORF">Rhow_004992</name>
</gene>
<feature type="region of interest" description="Disordered" evidence="1">
    <location>
        <begin position="41"/>
        <end position="76"/>
    </location>
</feature>
<feature type="compositionally biased region" description="Basic residues" evidence="1">
    <location>
        <begin position="46"/>
        <end position="55"/>
    </location>
</feature>
<reference evidence="2 3" key="1">
    <citation type="submission" date="2018-11" db="EMBL/GenBank/DDBJ databases">
        <title>Microbial catabolism of amino acid.</title>
        <authorList>
            <person name="Hibi M."/>
            <person name="Ogawa J."/>
        </authorList>
    </citation>
    <scope>NUCLEOTIDE SEQUENCE [LARGE SCALE GENOMIC DNA]</scope>
    <source>
        <strain evidence="2 3">C31-06</strain>
    </source>
</reference>
<proteinExistence type="predicted"/>
<name>A0A402CCQ0_RHOWR</name>
<dbReference type="EMBL" id="BHYM01000043">
    <property type="protein sequence ID" value="GCE41333.1"/>
    <property type="molecule type" value="Genomic_DNA"/>
</dbReference>
<evidence type="ECO:0000313" key="3">
    <source>
        <dbReference type="Proteomes" id="UP000287519"/>
    </source>
</evidence>
<evidence type="ECO:0000256" key="1">
    <source>
        <dbReference type="SAM" id="MobiDB-lite"/>
    </source>
</evidence>
<dbReference type="AlphaFoldDB" id="A0A402CCQ0"/>
<keyword evidence="3" id="KW-1185">Reference proteome</keyword>